<proteinExistence type="predicted"/>
<evidence type="ECO:0000313" key="2">
    <source>
        <dbReference type="Proteomes" id="UP001054902"/>
    </source>
</evidence>
<reference evidence="1 2" key="1">
    <citation type="journal article" date="2021" name="Sci. Rep.">
        <title>The genome of the diatom Chaetoceros tenuissimus carries an ancient integrated fragment of an extant virus.</title>
        <authorList>
            <person name="Hongo Y."/>
            <person name="Kimura K."/>
            <person name="Takaki Y."/>
            <person name="Yoshida Y."/>
            <person name="Baba S."/>
            <person name="Kobayashi G."/>
            <person name="Nagasaki K."/>
            <person name="Hano T."/>
            <person name="Tomaru Y."/>
        </authorList>
    </citation>
    <scope>NUCLEOTIDE SEQUENCE [LARGE SCALE GENOMIC DNA]</scope>
    <source>
        <strain evidence="1 2">NIES-3715</strain>
    </source>
</reference>
<protein>
    <submittedName>
        <fullName evidence="1">Uncharacterized protein</fullName>
    </submittedName>
</protein>
<gene>
    <name evidence="1" type="ORF">CTEN210_06646</name>
</gene>
<dbReference type="Proteomes" id="UP001054902">
    <property type="component" value="Unassembled WGS sequence"/>
</dbReference>
<accession>A0AAD3CSB5</accession>
<organism evidence="1 2">
    <name type="scientific">Chaetoceros tenuissimus</name>
    <dbReference type="NCBI Taxonomy" id="426638"/>
    <lineage>
        <taxon>Eukaryota</taxon>
        <taxon>Sar</taxon>
        <taxon>Stramenopiles</taxon>
        <taxon>Ochrophyta</taxon>
        <taxon>Bacillariophyta</taxon>
        <taxon>Coscinodiscophyceae</taxon>
        <taxon>Chaetocerotophycidae</taxon>
        <taxon>Chaetocerotales</taxon>
        <taxon>Chaetocerotaceae</taxon>
        <taxon>Chaetoceros</taxon>
    </lineage>
</organism>
<dbReference type="EMBL" id="BLLK01000038">
    <property type="protein sequence ID" value="GFH50170.1"/>
    <property type="molecule type" value="Genomic_DNA"/>
</dbReference>
<name>A0AAD3CSB5_9STRA</name>
<evidence type="ECO:0000313" key="1">
    <source>
        <dbReference type="EMBL" id="GFH50170.1"/>
    </source>
</evidence>
<sequence>MRAQTEEWRRFIPGVRMYKGKKTLFYNGEILWEGEVYPGRPLIYDEEERESWEVVIVLPGVEEIPGSTFEYCINFETVILRNTMFSTDATDSNLFDFPEIWNSSEYVHFMSLGDNVIASTALIRASTFEINERGVYDSSINENVNEWVKNVNQGKEYELHRACSSFNPIIDIIYGIVRRKGIGTFQKKNELGMTPFDYLEANPFIELHIDQKVLMKRYVLEMMGEAVFNIL</sequence>
<comment type="caution">
    <text evidence="1">The sequence shown here is derived from an EMBL/GenBank/DDBJ whole genome shotgun (WGS) entry which is preliminary data.</text>
</comment>
<dbReference type="AlphaFoldDB" id="A0AAD3CSB5"/>
<keyword evidence="2" id="KW-1185">Reference proteome</keyword>